<organism evidence="2 3">
    <name type="scientific">Terrihalobacillus insolitus</name>
    <dbReference type="NCBI Taxonomy" id="2950438"/>
    <lineage>
        <taxon>Bacteria</taxon>
        <taxon>Bacillati</taxon>
        <taxon>Bacillota</taxon>
        <taxon>Bacilli</taxon>
        <taxon>Bacillales</taxon>
        <taxon>Bacillaceae</taxon>
        <taxon>Terrihalobacillus</taxon>
    </lineage>
</organism>
<dbReference type="EMBL" id="JAMQKB010000001">
    <property type="protein sequence ID" value="MDC3423007.1"/>
    <property type="molecule type" value="Genomic_DNA"/>
</dbReference>
<dbReference type="Pfam" id="PF00583">
    <property type="entry name" value="Acetyltransf_1"/>
    <property type="match status" value="1"/>
</dbReference>
<evidence type="ECO:0000313" key="3">
    <source>
        <dbReference type="Proteomes" id="UP001145050"/>
    </source>
</evidence>
<dbReference type="RefSeq" id="WP_272434650.1">
    <property type="nucleotide sequence ID" value="NZ_JAMQKB010000001.1"/>
</dbReference>
<comment type="caution">
    <text evidence="2">The sequence shown here is derived from an EMBL/GenBank/DDBJ whole genome shotgun (WGS) entry which is preliminary data.</text>
</comment>
<dbReference type="SUPFAM" id="SSF55729">
    <property type="entry name" value="Acyl-CoA N-acyltransferases (Nat)"/>
    <property type="match status" value="1"/>
</dbReference>
<evidence type="ECO:0000313" key="2">
    <source>
        <dbReference type="EMBL" id="MDC3423007.1"/>
    </source>
</evidence>
<dbReference type="InterPro" id="IPR000182">
    <property type="entry name" value="GNAT_dom"/>
</dbReference>
<evidence type="ECO:0000259" key="1">
    <source>
        <dbReference type="PROSITE" id="PS51186"/>
    </source>
</evidence>
<gene>
    <name evidence="2" type="ORF">NC797_00615</name>
</gene>
<dbReference type="PROSITE" id="PS51186">
    <property type="entry name" value="GNAT"/>
    <property type="match status" value="1"/>
</dbReference>
<reference evidence="2" key="1">
    <citation type="submission" date="2022-06" db="EMBL/GenBank/DDBJ databases">
        <title>Aquibacillus sp. a new bacterium isolated from soil saline samples.</title>
        <authorList>
            <person name="Galisteo C."/>
            <person name="De La Haba R."/>
            <person name="Sanchez-Porro C."/>
            <person name="Ventosa A."/>
        </authorList>
    </citation>
    <scope>NUCLEOTIDE SEQUENCE</scope>
    <source>
        <strain evidence="2">3ASR75-11</strain>
    </source>
</reference>
<dbReference type="Gene3D" id="3.40.630.30">
    <property type="match status" value="1"/>
</dbReference>
<dbReference type="AlphaFoldDB" id="A0A9X4AK84"/>
<dbReference type="GO" id="GO:0016747">
    <property type="term" value="F:acyltransferase activity, transferring groups other than amino-acyl groups"/>
    <property type="evidence" value="ECO:0007669"/>
    <property type="project" value="InterPro"/>
</dbReference>
<dbReference type="InterPro" id="IPR016181">
    <property type="entry name" value="Acyl_CoA_acyltransferase"/>
</dbReference>
<accession>A0A9X4AK84</accession>
<proteinExistence type="predicted"/>
<dbReference type="Proteomes" id="UP001145050">
    <property type="component" value="Unassembled WGS sequence"/>
</dbReference>
<sequence length="287" mass="33287">MVEQQLIQIRKLTMNDYDAFKQMKTSVEDDYIVRIFPDLIHSENQILYGLFSGETLLAMAGYTLFPGGLAMLGRLRSNMHFLSNGHATDLLTYIMEKLRQDPSVIWIGANTNEGNAPARRVLEKLGLAPITTLYSLTIKDKKHIQGVDGPIWTKIDSIKQKRELLLSVQNNDLGGVFPFECYYPLPLVDSLISDAYLEDSIFYQSPDQKRFLTIKKDRKDEWYGHVKYFWNDHFETPGFWNTVFSYLTKQSDEIGIWIDFSKQGFHQIPNRAGFDVEDPWMLYGQFK</sequence>
<protein>
    <submittedName>
        <fullName evidence="2">GNAT family N-acetyltransferase</fullName>
    </submittedName>
</protein>
<keyword evidence="3" id="KW-1185">Reference proteome</keyword>
<name>A0A9X4AK84_9BACI</name>
<feature type="domain" description="N-acetyltransferase" evidence="1">
    <location>
        <begin position="7"/>
        <end position="145"/>
    </location>
</feature>